<evidence type="ECO:0008006" key="4">
    <source>
        <dbReference type="Google" id="ProtNLM"/>
    </source>
</evidence>
<evidence type="ECO:0000256" key="1">
    <source>
        <dbReference type="SAM" id="Phobius"/>
    </source>
</evidence>
<feature type="transmembrane region" description="Helical" evidence="1">
    <location>
        <begin position="6"/>
        <end position="25"/>
    </location>
</feature>
<keyword evidence="1" id="KW-1133">Transmembrane helix</keyword>
<dbReference type="EMBL" id="MHVH01000007">
    <property type="protein sequence ID" value="OHA89950.1"/>
    <property type="molecule type" value="Genomic_DNA"/>
</dbReference>
<organism evidence="2 3">
    <name type="scientific">Candidatus Zambryskibacteria bacterium RIFCSPHIGHO2_01_FULL_46_25</name>
    <dbReference type="NCBI Taxonomy" id="1802738"/>
    <lineage>
        <taxon>Bacteria</taxon>
        <taxon>Candidatus Zambryskiibacteriota</taxon>
    </lineage>
</organism>
<keyword evidence="1" id="KW-0472">Membrane</keyword>
<protein>
    <recommendedName>
        <fullName evidence="4">HNH nuclease domain-containing protein</fullName>
    </recommendedName>
</protein>
<evidence type="ECO:0000313" key="2">
    <source>
        <dbReference type="EMBL" id="OHA89950.1"/>
    </source>
</evidence>
<name>A0A1G2SY31_9BACT</name>
<sequence length="139" mass="16981">MEHPLIGVIVYFSMFAGFCFFINHLDKEDKEKKRIHRQQMKDSHRDYLSSEKWRQRKVIYFNKFRRLCIVCNSSFDIDLHHKNYQRLYAELDQDLVPLCRTHHDAFHRTGRRVKDTDIWIIEEQKNAMIKWKAQQVGKP</sequence>
<proteinExistence type="predicted"/>
<comment type="caution">
    <text evidence="2">The sequence shown here is derived from an EMBL/GenBank/DDBJ whole genome shotgun (WGS) entry which is preliminary data.</text>
</comment>
<gene>
    <name evidence="2" type="ORF">A2838_01235</name>
</gene>
<accession>A0A1G2SY31</accession>
<dbReference type="AlphaFoldDB" id="A0A1G2SY31"/>
<keyword evidence="1" id="KW-0812">Transmembrane</keyword>
<evidence type="ECO:0000313" key="3">
    <source>
        <dbReference type="Proteomes" id="UP000178107"/>
    </source>
</evidence>
<reference evidence="2 3" key="1">
    <citation type="journal article" date="2016" name="Nat. Commun.">
        <title>Thousands of microbial genomes shed light on interconnected biogeochemical processes in an aquifer system.</title>
        <authorList>
            <person name="Anantharaman K."/>
            <person name="Brown C.T."/>
            <person name="Hug L.A."/>
            <person name="Sharon I."/>
            <person name="Castelle C.J."/>
            <person name="Probst A.J."/>
            <person name="Thomas B.C."/>
            <person name="Singh A."/>
            <person name="Wilkins M.J."/>
            <person name="Karaoz U."/>
            <person name="Brodie E.L."/>
            <person name="Williams K.H."/>
            <person name="Hubbard S.S."/>
            <person name="Banfield J.F."/>
        </authorList>
    </citation>
    <scope>NUCLEOTIDE SEQUENCE [LARGE SCALE GENOMIC DNA]</scope>
</reference>
<dbReference type="Proteomes" id="UP000178107">
    <property type="component" value="Unassembled WGS sequence"/>
</dbReference>